<dbReference type="PRINTS" id="PR00410">
    <property type="entry name" value="PHEHYDRXLASE"/>
</dbReference>
<feature type="transmembrane region" description="Helical" evidence="14">
    <location>
        <begin position="173"/>
        <end position="193"/>
    </location>
</feature>
<evidence type="ECO:0000256" key="10">
    <source>
        <dbReference type="ARBA" id="ARBA00023004"/>
    </source>
</evidence>
<evidence type="ECO:0000313" key="16">
    <source>
        <dbReference type="EMBL" id="GAA3691093.1"/>
    </source>
</evidence>
<organism evidence="16 17">
    <name type="scientific">Arthrobacter ginkgonis</name>
    <dbReference type="NCBI Taxonomy" id="1630594"/>
    <lineage>
        <taxon>Bacteria</taxon>
        <taxon>Bacillati</taxon>
        <taxon>Actinomycetota</taxon>
        <taxon>Actinomycetes</taxon>
        <taxon>Micrococcales</taxon>
        <taxon>Micrococcaceae</taxon>
        <taxon>Arthrobacter</taxon>
    </lineage>
</organism>
<dbReference type="Pfam" id="PF01794">
    <property type="entry name" value="Ferric_reduct"/>
    <property type="match status" value="1"/>
</dbReference>
<feature type="domain" description="FAD-binding FR-type" evidence="15">
    <location>
        <begin position="259"/>
        <end position="364"/>
    </location>
</feature>
<keyword evidence="8 14" id="KW-1133">Transmembrane helix</keyword>
<feature type="transmembrane region" description="Helical" evidence="14">
    <location>
        <begin position="200"/>
        <end position="222"/>
    </location>
</feature>
<keyword evidence="3" id="KW-0285">Flavoprotein</keyword>
<dbReference type="Gene3D" id="3.40.50.80">
    <property type="entry name" value="Nucleotide-binding domain of ferredoxin-NADP reductase (FNR) module"/>
    <property type="match status" value="1"/>
</dbReference>
<feature type="transmembrane region" description="Helical" evidence="14">
    <location>
        <begin position="135"/>
        <end position="153"/>
    </location>
</feature>
<dbReference type="PANTHER" id="PTHR47354">
    <property type="entry name" value="NADH OXIDOREDUCTASE HCR"/>
    <property type="match status" value="1"/>
</dbReference>
<evidence type="ECO:0000256" key="12">
    <source>
        <dbReference type="ARBA" id="ARBA00023136"/>
    </source>
</evidence>
<feature type="transmembrane region" description="Helical" evidence="14">
    <location>
        <begin position="55"/>
        <end position="74"/>
    </location>
</feature>
<keyword evidence="4 14" id="KW-0812">Transmembrane</keyword>
<dbReference type="InterPro" id="IPR017938">
    <property type="entry name" value="Riboflavin_synthase-like_b-brl"/>
</dbReference>
<dbReference type="InterPro" id="IPR013130">
    <property type="entry name" value="Fe3_Rdtase_TM_dom"/>
</dbReference>
<dbReference type="SUPFAM" id="SSF63380">
    <property type="entry name" value="Riboflavin synthase domain-like"/>
    <property type="match status" value="1"/>
</dbReference>
<evidence type="ECO:0000259" key="15">
    <source>
        <dbReference type="PROSITE" id="PS51384"/>
    </source>
</evidence>
<evidence type="ECO:0000256" key="5">
    <source>
        <dbReference type="ARBA" id="ARBA00022714"/>
    </source>
</evidence>
<evidence type="ECO:0000256" key="6">
    <source>
        <dbReference type="ARBA" id="ARBA00022723"/>
    </source>
</evidence>
<keyword evidence="6" id="KW-0479">Metal-binding</keyword>
<feature type="region of interest" description="Disordered" evidence="13">
    <location>
        <begin position="1"/>
        <end position="36"/>
    </location>
</feature>
<evidence type="ECO:0000313" key="17">
    <source>
        <dbReference type="Proteomes" id="UP001500752"/>
    </source>
</evidence>
<gene>
    <name evidence="16" type="ORF">GCM10023081_30640</name>
</gene>
<evidence type="ECO:0000256" key="14">
    <source>
        <dbReference type="SAM" id="Phobius"/>
    </source>
</evidence>
<accession>A0ABP7CM59</accession>
<dbReference type="PROSITE" id="PS51384">
    <property type="entry name" value="FAD_FR"/>
    <property type="match status" value="1"/>
</dbReference>
<evidence type="ECO:0000256" key="1">
    <source>
        <dbReference type="ARBA" id="ARBA00001974"/>
    </source>
</evidence>
<dbReference type="SUPFAM" id="SSF52343">
    <property type="entry name" value="Ferredoxin reductase-like, C-terminal NADP-linked domain"/>
    <property type="match status" value="1"/>
</dbReference>
<dbReference type="InterPro" id="IPR050415">
    <property type="entry name" value="MRET"/>
</dbReference>
<dbReference type="RefSeq" id="WP_345152044.1">
    <property type="nucleotide sequence ID" value="NZ_BAABEO010000020.1"/>
</dbReference>
<dbReference type="EMBL" id="BAABEO010000020">
    <property type="protein sequence ID" value="GAA3691093.1"/>
    <property type="molecule type" value="Genomic_DNA"/>
</dbReference>
<reference evidence="17" key="1">
    <citation type="journal article" date="2019" name="Int. J. Syst. Evol. Microbiol.">
        <title>The Global Catalogue of Microorganisms (GCM) 10K type strain sequencing project: providing services to taxonomists for standard genome sequencing and annotation.</title>
        <authorList>
            <consortium name="The Broad Institute Genomics Platform"/>
            <consortium name="The Broad Institute Genome Sequencing Center for Infectious Disease"/>
            <person name="Wu L."/>
            <person name="Ma J."/>
        </authorList>
    </citation>
    <scope>NUCLEOTIDE SEQUENCE [LARGE SCALE GENOMIC DNA]</scope>
    <source>
        <strain evidence="17">JCM 30742</strain>
    </source>
</reference>
<evidence type="ECO:0000256" key="9">
    <source>
        <dbReference type="ARBA" id="ARBA00023002"/>
    </source>
</evidence>
<evidence type="ECO:0000256" key="7">
    <source>
        <dbReference type="ARBA" id="ARBA00022827"/>
    </source>
</evidence>
<keyword evidence="5" id="KW-0001">2Fe-2S</keyword>
<evidence type="ECO:0000256" key="2">
    <source>
        <dbReference type="ARBA" id="ARBA00004141"/>
    </source>
</evidence>
<sequence length="500" mass="52641">MSIPSPAETSLGAPVGVPSGSPLPDGAPTGAPTAPPAAVPDFRALARRRAVREDIFHTAVWATTALAVSLYLATGAVREWSGFASWLTGVGIMAGLAGTHLVLVMLLLAARLPWVDRAIGLDAAMRIHATLGKPALYLILAHALLLVLGYGAALGLDPLAQIASLWETPDFPLAFLGLGLFLAVVGTSIVAVRRRLPYEFWFAVHLLSYGAVLAALPHQFSAGGVLAEGAPQRWYWMSLYAVTLSALLVYRVALPLWTTLRAGARVHAVLPEGPDTWSVVVSGRGLENLGAQGGQYLRWRFLAPGLWWQQHPYSLSAEPHHGGEYGGLLRITVRGLGAGSAAVAGLAPDTRVLFSGPYGLFTEQARTRPGLVLVGAGAGIAPIRALLERAAFPPGGCAVVLRGSTPEDLMLRGEIAELCRLRGAALYEAAGHRSTHGPAETAWLPEAHSAAGYRLESFAPWLRNADVFVCGPAGWSASVAADARAAGVAPESLHLERFEP</sequence>
<evidence type="ECO:0000256" key="11">
    <source>
        <dbReference type="ARBA" id="ARBA00023014"/>
    </source>
</evidence>
<keyword evidence="9" id="KW-0560">Oxidoreductase</keyword>
<dbReference type="PANTHER" id="PTHR47354:SF8">
    <property type="entry name" value="1,2-PHENYLACETYL-COA EPOXIDASE, SUBUNIT E"/>
    <property type="match status" value="1"/>
</dbReference>
<protein>
    <submittedName>
        <fullName evidence="16">Ferric reductase-like transmembrane domain-containing protein</fullName>
    </submittedName>
</protein>
<keyword evidence="7" id="KW-0274">FAD</keyword>
<comment type="caution">
    <text evidence="16">The sequence shown here is derived from an EMBL/GenBank/DDBJ whole genome shotgun (WGS) entry which is preliminary data.</text>
</comment>
<comment type="subcellular location">
    <subcellularLocation>
        <location evidence="2">Membrane</location>
        <topology evidence="2">Multi-pass membrane protein</topology>
    </subcellularLocation>
</comment>
<feature type="transmembrane region" description="Helical" evidence="14">
    <location>
        <begin position="86"/>
        <end position="114"/>
    </location>
</feature>
<dbReference type="Proteomes" id="UP001500752">
    <property type="component" value="Unassembled WGS sequence"/>
</dbReference>
<dbReference type="Gene3D" id="2.40.30.10">
    <property type="entry name" value="Translation factors"/>
    <property type="match status" value="1"/>
</dbReference>
<evidence type="ECO:0000256" key="4">
    <source>
        <dbReference type="ARBA" id="ARBA00022692"/>
    </source>
</evidence>
<evidence type="ECO:0000256" key="3">
    <source>
        <dbReference type="ARBA" id="ARBA00022630"/>
    </source>
</evidence>
<comment type="cofactor">
    <cofactor evidence="1">
        <name>FAD</name>
        <dbReference type="ChEBI" id="CHEBI:57692"/>
    </cofactor>
</comment>
<name>A0ABP7CM59_9MICC</name>
<feature type="compositionally biased region" description="Low complexity" evidence="13">
    <location>
        <begin position="22"/>
        <end position="32"/>
    </location>
</feature>
<proteinExistence type="predicted"/>
<dbReference type="InterPro" id="IPR039261">
    <property type="entry name" value="FNR_nucleotide-bd"/>
</dbReference>
<feature type="transmembrane region" description="Helical" evidence="14">
    <location>
        <begin position="234"/>
        <end position="253"/>
    </location>
</feature>
<keyword evidence="11" id="KW-0411">Iron-sulfur</keyword>
<keyword evidence="12 14" id="KW-0472">Membrane</keyword>
<evidence type="ECO:0000256" key="13">
    <source>
        <dbReference type="SAM" id="MobiDB-lite"/>
    </source>
</evidence>
<keyword evidence="10" id="KW-0408">Iron</keyword>
<evidence type="ECO:0000256" key="8">
    <source>
        <dbReference type="ARBA" id="ARBA00022989"/>
    </source>
</evidence>
<keyword evidence="17" id="KW-1185">Reference proteome</keyword>
<dbReference type="InterPro" id="IPR017927">
    <property type="entry name" value="FAD-bd_FR_type"/>
</dbReference>